<name>A0A927D1U9_9RHOB</name>
<evidence type="ECO:0000313" key="2">
    <source>
        <dbReference type="EMBL" id="MBD3663555.1"/>
    </source>
</evidence>
<proteinExistence type="predicted"/>
<keyword evidence="1" id="KW-1133">Transmembrane helix</keyword>
<dbReference type="Proteomes" id="UP000635142">
    <property type="component" value="Unassembled WGS sequence"/>
</dbReference>
<evidence type="ECO:0000256" key="1">
    <source>
        <dbReference type="SAM" id="Phobius"/>
    </source>
</evidence>
<comment type="caution">
    <text evidence="2">The sequence shown here is derived from an EMBL/GenBank/DDBJ whole genome shotgun (WGS) entry which is preliminary data.</text>
</comment>
<sequence>MVTNLILMVIGICLVVYVWRGLSGVGWQMPDLGLGGNADWLPDTRGLGNLLGCKWNGSC</sequence>
<keyword evidence="1" id="KW-0812">Transmembrane</keyword>
<keyword evidence="1" id="KW-0472">Membrane</keyword>
<accession>A0A927D1U9</accession>
<dbReference type="AlphaFoldDB" id="A0A927D1U9"/>
<dbReference type="EMBL" id="JACTAG010000001">
    <property type="protein sequence ID" value="MBD3663555.1"/>
    <property type="molecule type" value="Genomic_DNA"/>
</dbReference>
<gene>
    <name evidence="2" type="ORF">H9Q16_06450</name>
</gene>
<reference evidence="2" key="1">
    <citation type="submission" date="2020-08" db="EMBL/GenBank/DDBJ databases">
        <title>Sulfitobacter aestuariivivens sp. nov., isolated from a tidal flat.</title>
        <authorList>
            <person name="Park S."/>
            <person name="Yoon J.-H."/>
        </authorList>
    </citation>
    <scope>NUCLEOTIDE SEQUENCE</scope>
    <source>
        <strain evidence="2">TSTF-M16</strain>
    </source>
</reference>
<dbReference type="RefSeq" id="WP_191074510.1">
    <property type="nucleotide sequence ID" value="NZ_JACTAG010000001.1"/>
</dbReference>
<protein>
    <submittedName>
        <fullName evidence="2">Uncharacterized protein</fullName>
    </submittedName>
</protein>
<organism evidence="2 3">
    <name type="scientific">Sulfitobacter aestuariivivens</name>
    <dbReference type="NCBI Taxonomy" id="2766981"/>
    <lineage>
        <taxon>Bacteria</taxon>
        <taxon>Pseudomonadati</taxon>
        <taxon>Pseudomonadota</taxon>
        <taxon>Alphaproteobacteria</taxon>
        <taxon>Rhodobacterales</taxon>
        <taxon>Roseobacteraceae</taxon>
        <taxon>Sulfitobacter</taxon>
    </lineage>
</organism>
<evidence type="ECO:0000313" key="3">
    <source>
        <dbReference type="Proteomes" id="UP000635142"/>
    </source>
</evidence>
<keyword evidence="3" id="KW-1185">Reference proteome</keyword>
<feature type="transmembrane region" description="Helical" evidence="1">
    <location>
        <begin position="6"/>
        <end position="22"/>
    </location>
</feature>